<feature type="non-terminal residue" evidence="1">
    <location>
        <position position="44"/>
    </location>
</feature>
<name>A0ABN7WSW0_GIGMA</name>
<accession>A0ABN7WSW0</accession>
<gene>
    <name evidence="1" type="ORF">GMARGA_LOCUS34277</name>
</gene>
<evidence type="ECO:0000313" key="2">
    <source>
        <dbReference type="Proteomes" id="UP000789901"/>
    </source>
</evidence>
<protein>
    <submittedName>
        <fullName evidence="1">16577_t:CDS:1</fullName>
    </submittedName>
</protein>
<evidence type="ECO:0000313" key="1">
    <source>
        <dbReference type="EMBL" id="CAG8839060.1"/>
    </source>
</evidence>
<feature type="non-terminal residue" evidence="1">
    <location>
        <position position="1"/>
    </location>
</feature>
<dbReference type="Proteomes" id="UP000789901">
    <property type="component" value="Unassembled WGS sequence"/>
</dbReference>
<comment type="caution">
    <text evidence="1">The sequence shown here is derived from an EMBL/GenBank/DDBJ whole genome shotgun (WGS) entry which is preliminary data.</text>
</comment>
<dbReference type="EMBL" id="CAJVQB010059638">
    <property type="protein sequence ID" value="CAG8839060.1"/>
    <property type="molecule type" value="Genomic_DNA"/>
</dbReference>
<proteinExistence type="predicted"/>
<reference evidence="1 2" key="1">
    <citation type="submission" date="2021-06" db="EMBL/GenBank/DDBJ databases">
        <authorList>
            <person name="Kallberg Y."/>
            <person name="Tangrot J."/>
            <person name="Rosling A."/>
        </authorList>
    </citation>
    <scope>NUCLEOTIDE SEQUENCE [LARGE SCALE GENOMIC DNA]</scope>
    <source>
        <strain evidence="1 2">120-4 pot B 10/14</strain>
    </source>
</reference>
<keyword evidence="2" id="KW-1185">Reference proteome</keyword>
<sequence length="44" mass="5017">SGQHPATRYIEDIQTTSLEDIQTSILESLELPKAMLPRKLKHNL</sequence>
<organism evidence="1 2">
    <name type="scientific">Gigaspora margarita</name>
    <dbReference type="NCBI Taxonomy" id="4874"/>
    <lineage>
        <taxon>Eukaryota</taxon>
        <taxon>Fungi</taxon>
        <taxon>Fungi incertae sedis</taxon>
        <taxon>Mucoromycota</taxon>
        <taxon>Glomeromycotina</taxon>
        <taxon>Glomeromycetes</taxon>
        <taxon>Diversisporales</taxon>
        <taxon>Gigasporaceae</taxon>
        <taxon>Gigaspora</taxon>
    </lineage>
</organism>